<protein>
    <submittedName>
        <fullName evidence="2">Uncharacterized protein</fullName>
    </submittedName>
</protein>
<comment type="caution">
    <text evidence="2">The sequence shown here is derived from an EMBL/GenBank/DDBJ whole genome shotgun (WGS) entry which is preliminary data.</text>
</comment>
<evidence type="ECO:0000313" key="3">
    <source>
        <dbReference type="Proteomes" id="UP000663879"/>
    </source>
</evidence>
<organism evidence="2 3">
    <name type="scientific">Brachionus calyciflorus</name>
    <dbReference type="NCBI Taxonomy" id="104777"/>
    <lineage>
        <taxon>Eukaryota</taxon>
        <taxon>Metazoa</taxon>
        <taxon>Spiralia</taxon>
        <taxon>Gnathifera</taxon>
        <taxon>Rotifera</taxon>
        <taxon>Eurotatoria</taxon>
        <taxon>Monogononta</taxon>
        <taxon>Pseudotrocha</taxon>
        <taxon>Ploima</taxon>
        <taxon>Brachionidae</taxon>
        <taxon>Brachionus</taxon>
    </lineage>
</organism>
<feature type="region of interest" description="Disordered" evidence="1">
    <location>
        <begin position="270"/>
        <end position="299"/>
    </location>
</feature>
<sequence>MGIVKLCDCRPYNLSTPKIQIVVDEWVIIKIMPNYLPFKLDKRFNNYNEFINYKSTIFDFSVDHTKKTNSRECKKADHKMKVQYCYCSNQACFINNENCPRLYKVHICLKSNDPVIQKTSIYSLNKHASSECSKKNVRGITPAVKELVETLIGDYNIRPFKIWMKLQKSKYADKIDVMPTLIQIQTYIKYRRQKLGDTHNLSEIKEAIQNILNKNTSIVFFGETYGDGTDEDHFYLGFTNDLDGLDDVDIDLLVHNQVDRQTIDCEVIVDPKPKSRGRPRKLDNLVEEKDTTRKKGRPKLAEKALVNDLEFDAPRRSQRKN</sequence>
<dbReference type="EMBL" id="CAJNOC010007615">
    <property type="protein sequence ID" value="CAF1102051.1"/>
    <property type="molecule type" value="Genomic_DNA"/>
</dbReference>
<evidence type="ECO:0000313" key="2">
    <source>
        <dbReference type="EMBL" id="CAF1102051.1"/>
    </source>
</evidence>
<reference evidence="2" key="1">
    <citation type="submission" date="2021-02" db="EMBL/GenBank/DDBJ databases">
        <authorList>
            <person name="Nowell W R."/>
        </authorList>
    </citation>
    <scope>NUCLEOTIDE SEQUENCE</scope>
    <source>
        <strain evidence="2">Ploen Becks lab</strain>
    </source>
</reference>
<evidence type="ECO:0000256" key="1">
    <source>
        <dbReference type="SAM" id="MobiDB-lite"/>
    </source>
</evidence>
<keyword evidence="3" id="KW-1185">Reference proteome</keyword>
<name>A0A814P7Z1_9BILA</name>
<accession>A0A814P7Z1</accession>
<feature type="compositionally biased region" description="Basic and acidic residues" evidence="1">
    <location>
        <begin position="280"/>
        <end position="293"/>
    </location>
</feature>
<proteinExistence type="predicted"/>
<dbReference type="Proteomes" id="UP000663879">
    <property type="component" value="Unassembled WGS sequence"/>
</dbReference>
<gene>
    <name evidence="2" type="ORF">OXX778_LOCUS21201</name>
</gene>
<dbReference type="AlphaFoldDB" id="A0A814P7Z1"/>